<accession>A0A2T1LQL0</accession>
<dbReference type="RefSeq" id="WP_106459537.1">
    <property type="nucleotide sequence ID" value="NZ_PXOH01000072.1"/>
</dbReference>
<organism evidence="1 2">
    <name type="scientific">Aphanothece hegewaldii CCALA 016</name>
    <dbReference type="NCBI Taxonomy" id="2107694"/>
    <lineage>
        <taxon>Bacteria</taxon>
        <taxon>Bacillati</taxon>
        <taxon>Cyanobacteriota</taxon>
        <taxon>Cyanophyceae</taxon>
        <taxon>Oscillatoriophycideae</taxon>
        <taxon>Chroococcales</taxon>
        <taxon>Aphanothecaceae</taxon>
        <taxon>Aphanothece</taxon>
    </lineage>
</organism>
<keyword evidence="2" id="KW-1185">Reference proteome</keyword>
<gene>
    <name evidence="1" type="ORF">C7H19_24580</name>
</gene>
<proteinExistence type="predicted"/>
<dbReference type="AlphaFoldDB" id="A0A2T1LQL0"/>
<evidence type="ECO:0000313" key="2">
    <source>
        <dbReference type="Proteomes" id="UP000239001"/>
    </source>
</evidence>
<reference evidence="1 2" key="2">
    <citation type="submission" date="2018-03" db="EMBL/GenBank/DDBJ databases">
        <authorList>
            <person name="Keele B.F."/>
        </authorList>
    </citation>
    <scope>NUCLEOTIDE SEQUENCE [LARGE SCALE GENOMIC DNA]</scope>
    <source>
        <strain evidence="1 2">CCALA 016</strain>
    </source>
</reference>
<sequence length="92" mass="10917">MKLEQYPDLDFAREVTTAYYRTLSSLFPMSDRPIHIDSSLVVEKGVEVTWAYYNWEIFNNDISYGMRFTIIIDNEFWLEQQAKLLSQLQVIA</sequence>
<comment type="caution">
    <text evidence="1">The sequence shown here is derived from an EMBL/GenBank/DDBJ whole genome shotgun (WGS) entry which is preliminary data.</text>
</comment>
<dbReference type="EMBL" id="PXOH01000072">
    <property type="protein sequence ID" value="PSF28549.1"/>
    <property type="molecule type" value="Genomic_DNA"/>
</dbReference>
<dbReference type="Proteomes" id="UP000239001">
    <property type="component" value="Unassembled WGS sequence"/>
</dbReference>
<protein>
    <submittedName>
        <fullName evidence="1">Uncharacterized protein</fullName>
    </submittedName>
</protein>
<reference evidence="1 2" key="1">
    <citation type="submission" date="2018-03" db="EMBL/GenBank/DDBJ databases">
        <title>The ancient ancestry and fast evolution of plastids.</title>
        <authorList>
            <person name="Moore K.R."/>
            <person name="Magnabosco C."/>
            <person name="Momper L."/>
            <person name="Gold D.A."/>
            <person name="Bosak T."/>
            <person name="Fournier G.P."/>
        </authorList>
    </citation>
    <scope>NUCLEOTIDE SEQUENCE [LARGE SCALE GENOMIC DNA]</scope>
    <source>
        <strain evidence="1 2">CCALA 016</strain>
    </source>
</reference>
<evidence type="ECO:0000313" key="1">
    <source>
        <dbReference type="EMBL" id="PSF28549.1"/>
    </source>
</evidence>
<name>A0A2T1LQL0_9CHRO</name>